<dbReference type="SUPFAM" id="SSF50346">
    <property type="entry name" value="PRC-barrel domain"/>
    <property type="match status" value="1"/>
</dbReference>
<comment type="caution">
    <text evidence="2">The sequence shown here is derived from an EMBL/GenBank/DDBJ whole genome shotgun (WGS) entry which is preliminary data.</text>
</comment>
<evidence type="ECO:0000313" key="2">
    <source>
        <dbReference type="EMBL" id="MBW4467922.1"/>
    </source>
</evidence>
<dbReference type="Proteomes" id="UP000707356">
    <property type="component" value="Unassembled WGS sequence"/>
</dbReference>
<dbReference type="InterPro" id="IPR027275">
    <property type="entry name" value="PRC-brl_dom"/>
</dbReference>
<dbReference type="Gene3D" id="2.30.30.240">
    <property type="entry name" value="PRC-barrel domain"/>
    <property type="match status" value="1"/>
</dbReference>
<reference evidence="2" key="1">
    <citation type="submission" date="2021-05" db="EMBL/GenBank/DDBJ databases">
        <authorList>
            <person name="Pietrasiak N."/>
            <person name="Ward R."/>
            <person name="Stajich J.E."/>
            <person name="Kurbessoian T."/>
        </authorList>
    </citation>
    <scope>NUCLEOTIDE SEQUENCE</scope>
    <source>
        <strain evidence="2">GSE-TBD4-15B</strain>
    </source>
</reference>
<organism evidence="2 3">
    <name type="scientific">Pegethrix bostrychoides GSE-TBD4-15B</name>
    <dbReference type="NCBI Taxonomy" id="2839662"/>
    <lineage>
        <taxon>Bacteria</taxon>
        <taxon>Bacillati</taxon>
        <taxon>Cyanobacteriota</taxon>
        <taxon>Cyanophyceae</taxon>
        <taxon>Oculatellales</taxon>
        <taxon>Oculatellaceae</taxon>
        <taxon>Pegethrix</taxon>
    </lineage>
</organism>
<accession>A0A951PEP4</accession>
<dbReference type="Pfam" id="PF05239">
    <property type="entry name" value="PRC"/>
    <property type="match status" value="1"/>
</dbReference>
<proteinExistence type="predicted"/>
<evidence type="ECO:0000313" key="3">
    <source>
        <dbReference type="Proteomes" id="UP000707356"/>
    </source>
</evidence>
<gene>
    <name evidence="2" type="ORF">KME07_21050</name>
</gene>
<sequence length="113" mass="12272">MTIDDYTVKSAAKSAGGDVSYQIKGFAVHSDLVAGMLTNKTEEKLGMVSDVLLNATGQIEYIVMSLGDLSTSRRVLLSAERARIDHEQQVVYAGAMSKTEAETLPEFDRSILD</sequence>
<reference evidence="2" key="2">
    <citation type="journal article" date="2022" name="Microbiol. Resour. Announc.">
        <title>Metagenome Sequencing to Explore Phylogenomics of Terrestrial Cyanobacteria.</title>
        <authorList>
            <person name="Ward R.D."/>
            <person name="Stajich J.E."/>
            <person name="Johansen J.R."/>
            <person name="Huntemann M."/>
            <person name="Clum A."/>
            <person name="Foster B."/>
            <person name="Foster B."/>
            <person name="Roux S."/>
            <person name="Palaniappan K."/>
            <person name="Varghese N."/>
            <person name="Mukherjee S."/>
            <person name="Reddy T.B.K."/>
            <person name="Daum C."/>
            <person name="Copeland A."/>
            <person name="Chen I.A."/>
            <person name="Ivanova N.N."/>
            <person name="Kyrpides N.C."/>
            <person name="Shapiro N."/>
            <person name="Eloe-Fadrosh E.A."/>
            <person name="Pietrasiak N."/>
        </authorList>
    </citation>
    <scope>NUCLEOTIDE SEQUENCE</scope>
    <source>
        <strain evidence="2">GSE-TBD4-15B</strain>
    </source>
</reference>
<dbReference type="AlphaFoldDB" id="A0A951PEP4"/>
<name>A0A951PEP4_9CYAN</name>
<dbReference type="EMBL" id="JAHHHV010000082">
    <property type="protein sequence ID" value="MBW4467922.1"/>
    <property type="molecule type" value="Genomic_DNA"/>
</dbReference>
<protein>
    <submittedName>
        <fullName evidence="2">PRC-barrel domain-containing protein</fullName>
    </submittedName>
</protein>
<evidence type="ECO:0000259" key="1">
    <source>
        <dbReference type="Pfam" id="PF05239"/>
    </source>
</evidence>
<dbReference type="InterPro" id="IPR011033">
    <property type="entry name" value="PRC_barrel-like_sf"/>
</dbReference>
<feature type="domain" description="PRC-barrel" evidence="1">
    <location>
        <begin position="38"/>
        <end position="91"/>
    </location>
</feature>